<dbReference type="GO" id="GO:0000030">
    <property type="term" value="F:mannosyltransferase activity"/>
    <property type="evidence" value="ECO:0007669"/>
    <property type="project" value="InterPro"/>
</dbReference>
<evidence type="ECO:0000313" key="10">
    <source>
        <dbReference type="EMBL" id="OGG24447.1"/>
    </source>
</evidence>
<dbReference type="STRING" id="1798392.A3A79_04665"/>
<comment type="caution">
    <text evidence="10">The sequence shown here is derived from an EMBL/GenBank/DDBJ whole genome shotgun (WGS) entry which is preliminary data.</text>
</comment>
<dbReference type="GO" id="GO:0009103">
    <property type="term" value="P:lipopolysaccharide biosynthetic process"/>
    <property type="evidence" value="ECO:0007669"/>
    <property type="project" value="UniProtKB-ARBA"/>
</dbReference>
<dbReference type="PANTHER" id="PTHR33908:SF11">
    <property type="entry name" value="MEMBRANE PROTEIN"/>
    <property type="match status" value="1"/>
</dbReference>
<feature type="transmembrane region" description="Helical" evidence="8">
    <location>
        <begin position="345"/>
        <end position="363"/>
    </location>
</feature>
<accession>A0A1F6AJL6</accession>
<dbReference type="GO" id="GO:0005886">
    <property type="term" value="C:plasma membrane"/>
    <property type="evidence" value="ECO:0007669"/>
    <property type="project" value="UniProtKB-SubCell"/>
</dbReference>
<feature type="transmembrane region" description="Helical" evidence="8">
    <location>
        <begin position="162"/>
        <end position="184"/>
    </location>
</feature>
<dbReference type="AlphaFoldDB" id="A0A1F6AJL6"/>
<dbReference type="InterPro" id="IPR003342">
    <property type="entry name" value="ArnT-like_N"/>
</dbReference>
<keyword evidence="7 8" id="KW-0472">Membrane</keyword>
<dbReference type="Pfam" id="PF02366">
    <property type="entry name" value="PMT"/>
    <property type="match status" value="1"/>
</dbReference>
<dbReference type="GO" id="GO:0006493">
    <property type="term" value="P:protein O-linked glycosylation"/>
    <property type="evidence" value="ECO:0007669"/>
    <property type="project" value="InterPro"/>
</dbReference>
<organism evidence="10 11">
    <name type="scientific">Candidatus Gottesmanbacteria bacterium RIFCSPLOWO2_01_FULL_43_11b</name>
    <dbReference type="NCBI Taxonomy" id="1798392"/>
    <lineage>
        <taxon>Bacteria</taxon>
        <taxon>Candidatus Gottesmaniibacteriota</taxon>
    </lineage>
</organism>
<feature type="transmembrane region" description="Helical" evidence="8">
    <location>
        <begin position="369"/>
        <end position="388"/>
    </location>
</feature>
<gene>
    <name evidence="10" type="ORF">A3A79_04665</name>
</gene>
<keyword evidence="3" id="KW-0328">Glycosyltransferase</keyword>
<evidence type="ECO:0000256" key="8">
    <source>
        <dbReference type="SAM" id="Phobius"/>
    </source>
</evidence>
<comment type="subcellular location">
    <subcellularLocation>
        <location evidence="1">Cell membrane</location>
        <topology evidence="1">Multi-pass membrane protein</topology>
    </subcellularLocation>
</comment>
<reference evidence="10 11" key="1">
    <citation type="journal article" date="2016" name="Nat. Commun.">
        <title>Thousands of microbial genomes shed light on interconnected biogeochemical processes in an aquifer system.</title>
        <authorList>
            <person name="Anantharaman K."/>
            <person name="Brown C.T."/>
            <person name="Hug L.A."/>
            <person name="Sharon I."/>
            <person name="Castelle C.J."/>
            <person name="Probst A.J."/>
            <person name="Thomas B.C."/>
            <person name="Singh A."/>
            <person name="Wilkins M.J."/>
            <person name="Karaoz U."/>
            <person name="Brodie E.L."/>
            <person name="Williams K.H."/>
            <person name="Hubbard S.S."/>
            <person name="Banfield J.F."/>
        </authorList>
    </citation>
    <scope>NUCLEOTIDE SEQUENCE [LARGE SCALE GENOMIC DNA]</scope>
</reference>
<evidence type="ECO:0000259" key="9">
    <source>
        <dbReference type="Pfam" id="PF02366"/>
    </source>
</evidence>
<evidence type="ECO:0000256" key="4">
    <source>
        <dbReference type="ARBA" id="ARBA00022679"/>
    </source>
</evidence>
<keyword evidence="5 8" id="KW-0812">Transmembrane</keyword>
<keyword evidence="4" id="KW-0808">Transferase</keyword>
<dbReference type="InterPro" id="IPR050297">
    <property type="entry name" value="LipidA_mod_glycosyltrf_83"/>
</dbReference>
<evidence type="ECO:0000256" key="7">
    <source>
        <dbReference type="ARBA" id="ARBA00023136"/>
    </source>
</evidence>
<name>A0A1F6AJL6_9BACT</name>
<evidence type="ECO:0000256" key="2">
    <source>
        <dbReference type="ARBA" id="ARBA00022475"/>
    </source>
</evidence>
<evidence type="ECO:0000313" key="11">
    <source>
        <dbReference type="Proteomes" id="UP000178759"/>
    </source>
</evidence>
<evidence type="ECO:0000256" key="3">
    <source>
        <dbReference type="ARBA" id="ARBA00022676"/>
    </source>
</evidence>
<evidence type="ECO:0000256" key="1">
    <source>
        <dbReference type="ARBA" id="ARBA00004651"/>
    </source>
</evidence>
<keyword evidence="2" id="KW-1003">Cell membrane</keyword>
<feature type="transmembrane region" description="Helical" evidence="8">
    <location>
        <begin position="196"/>
        <end position="216"/>
    </location>
</feature>
<dbReference type="GO" id="GO:0016763">
    <property type="term" value="F:pentosyltransferase activity"/>
    <property type="evidence" value="ECO:0007669"/>
    <property type="project" value="TreeGrafter"/>
</dbReference>
<feature type="transmembrane region" description="Helical" evidence="8">
    <location>
        <begin position="137"/>
        <end position="155"/>
    </location>
</feature>
<feature type="transmembrane region" description="Helical" evidence="8">
    <location>
        <begin position="89"/>
        <end position="107"/>
    </location>
</feature>
<protein>
    <recommendedName>
        <fullName evidence="9">ArnT-like N-terminal domain-containing protein</fullName>
    </recommendedName>
</protein>
<feature type="transmembrane region" description="Helical" evidence="8">
    <location>
        <begin position="63"/>
        <end position="83"/>
    </location>
</feature>
<evidence type="ECO:0000256" key="5">
    <source>
        <dbReference type="ARBA" id="ARBA00022692"/>
    </source>
</evidence>
<keyword evidence="6 8" id="KW-1133">Transmembrane helix</keyword>
<dbReference type="EMBL" id="MFJV01000001">
    <property type="protein sequence ID" value="OGG24447.1"/>
    <property type="molecule type" value="Genomic_DNA"/>
</dbReference>
<feature type="transmembrane region" description="Helical" evidence="8">
    <location>
        <begin position="319"/>
        <end position="338"/>
    </location>
</feature>
<proteinExistence type="predicted"/>
<feature type="transmembrane region" description="Helical" evidence="8">
    <location>
        <begin position="6"/>
        <end position="22"/>
    </location>
</feature>
<evidence type="ECO:0000256" key="6">
    <source>
        <dbReference type="ARBA" id="ARBA00022989"/>
    </source>
</evidence>
<sequence>MKKIYFFLIIIFLIGSFLRFYKLGEIPAGVHRDEAFLGYNAYSMFKTGRDMSGNFMPMHLKSFIYSPAGYAYFSIPPIAIFGLNTFSVRFASALFGSLTIPLVYLLTQELFKKKNLALTSSLIFAISPWHINLSRTATENIIVTFFIILAILLYLKKQLLYSFISFAITLALYQAPRAFLPLFILLLIKKSNLKSYVLYFAVILIPIFLIITNPNLSLRIRTVSLFADQNTQLSVDEYIREDGVSGITRFGSRTFHNKLVSYSLKFLQNYASHFSYDFLFTDKGLPDRYRVPGQGLLYIFELPLLIVGLIAMLKKKYMLVLSWLLLAPVGSALAFDDIPNLQRTVFMTPVLSIFSAIGFVALWKSKLRYLLLIVSLYCVGFFLHQYFIHLPIHKPWYRHEGYEQLVSSVNKFLPSYQKAVITDRESAPAIFFLFFGRYDPETYLKETAGRAIHDYDRANFGPYEFSQEECPLRIDSKTSLLTGQVNVVYVNYATCVTPQSTNELESISRGDQSTVFRILTK</sequence>
<feature type="domain" description="ArnT-like N-terminal" evidence="9">
    <location>
        <begin position="10"/>
        <end position="158"/>
    </location>
</feature>
<dbReference type="Proteomes" id="UP000178759">
    <property type="component" value="Unassembled WGS sequence"/>
</dbReference>
<feature type="transmembrane region" description="Helical" evidence="8">
    <location>
        <begin position="295"/>
        <end position="313"/>
    </location>
</feature>
<dbReference type="PANTHER" id="PTHR33908">
    <property type="entry name" value="MANNOSYLTRANSFERASE YKCB-RELATED"/>
    <property type="match status" value="1"/>
</dbReference>